<dbReference type="Proteomes" id="UP000636709">
    <property type="component" value="Unassembled WGS sequence"/>
</dbReference>
<evidence type="ECO:0000313" key="2">
    <source>
        <dbReference type="EMBL" id="KAF8700088.1"/>
    </source>
</evidence>
<accession>A0A835BV63</accession>
<feature type="region of interest" description="Disordered" evidence="1">
    <location>
        <begin position="142"/>
        <end position="161"/>
    </location>
</feature>
<feature type="compositionally biased region" description="Polar residues" evidence="1">
    <location>
        <begin position="1"/>
        <end position="10"/>
    </location>
</feature>
<organism evidence="2 3">
    <name type="scientific">Digitaria exilis</name>
    <dbReference type="NCBI Taxonomy" id="1010633"/>
    <lineage>
        <taxon>Eukaryota</taxon>
        <taxon>Viridiplantae</taxon>
        <taxon>Streptophyta</taxon>
        <taxon>Embryophyta</taxon>
        <taxon>Tracheophyta</taxon>
        <taxon>Spermatophyta</taxon>
        <taxon>Magnoliopsida</taxon>
        <taxon>Liliopsida</taxon>
        <taxon>Poales</taxon>
        <taxon>Poaceae</taxon>
        <taxon>PACMAD clade</taxon>
        <taxon>Panicoideae</taxon>
        <taxon>Panicodae</taxon>
        <taxon>Paniceae</taxon>
        <taxon>Anthephorinae</taxon>
        <taxon>Digitaria</taxon>
    </lineage>
</organism>
<name>A0A835BV63_9POAL</name>
<proteinExistence type="predicted"/>
<feature type="compositionally biased region" description="Low complexity" evidence="1">
    <location>
        <begin position="143"/>
        <end position="153"/>
    </location>
</feature>
<sequence length="389" mass="42696">MAKSFQSDPAQPTPPSPQMDDDVQGDPVWVCFSDDEDVSGPASPTVDVEGNPDDTADEGDKVYEDEKDDEEEPKPAQFPFSFSRPSSQPSSRPSPFSLLSFLSLTRGPSLSASPSSSLGRARLDLGFSPSRKPLFSAFISRRPSSLESPNPSHSSRRESRLSRRRDSLFRGRCSRFELIVESLISLSLSLSRCRMASSSLAEPPFAAVSPLRFSILSGSVGFDQLRRGSGIAPPRAVAFSRRSCLLRFQPLDQDPTIEIRSNLIPYRSAHPSVLKKSTRENGPFEGDQDQVYEEEPPHWQGFLWWNQPTRVRVLDSALRGACGDFVKLEDLPAQSFGDAHKGRVAVGKSVLNGALGYAKSALAEEVALQLGVQQDQAFITDELEMMQSG</sequence>
<evidence type="ECO:0000313" key="3">
    <source>
        <dbReference type="Proteomes" id="UP000636709"/>
    </source>
</evidence>
<reference evidence="2" key="1">
    <citation type="submission" date="2020-07" db="EMBL/GenBank/DDBJ databases">
        <title>Genome sequence and genetic diversity analysis of an under-domesticated orphan crop, white fonio (Digitaria exilis).</title>
        <authorList>
            <person name="Bennetzen J.L."/>
            <person name="Chen S."/>
            <person name="Ma X."/>
            <person name="Wang X."/>
            <person name="Yssel A.E.J."/>
            <person name="Chaluvadi S.R."/>
            <person name="Johnson M."/>
            <person name="Gangashetty P."/>
            <person name="Hamidou F."/>
            <person name="Sanogo M.D."/>
            <person name="Zwaenepoel A."/>
            <person name="Wallace J."/>
            <person name="Van De Peer Y."/>
            <person name="Van Deynze A."/>
        </authorList>
    </citation>
    <scope>NUCLEOTIDE SEQUENCE</scope>
    <source>
        <tissue evidence="2">Leaves</tissue>
    </source>
</reference>
<dbReference type="EMBL" id="JACEFO010001828">
    <property type="protein sequence ID" value="KAF8700088.1"/>
    <property type="molecule type" value="Genomic_DNA"/>
</dbReference>
<feature type="region of interest" description="Disordered" evidence="1">
    <location>
        <begin position="1"/>
        <end position="95"/>
    </location>
</feature>
<feature type="compositionally biased region" description="Low complexity" evidence="1">
    <location>
        <begin position="77"/>
        <end position="95"/>
    </location>
</feature>
<dbReference type="AlphaFoldDB" id="A0A835BV63"/>
<keyword evidence="3" id="KW-1185">Reference proteome</keyword>
<gene>
    <name evidence="2" type="ORF">HU200_034451</name>
</gene>
<evidence type="ECO:0000256" key="1">
    <source>
        <dbReference type="SAM" id="MobiDB-lite"/>
    </source>
</evidence>
<protein>
    <submittedName>
        <fullName evidence="2">Uncharacterized protein</fullName>
    </submittedName>
</protein>
<comment type="caution">
    <text evidence="2">The sequence shown here is derived from an EMBL/GenBank/DDBJ whole genome shotgun (WGS) entry which is preliminary data.</text>
</comment>